<dbReference type="PROSITE" id="PS50109">
    <property type="entry name" value="HIS_KIN"/>
    <property type="match status" value="1"/>
</dbReference>
<feature type="transmembrane region" description="Helical" evidence="7">
    <location>
        <begin position="119"/>
        <end position="142"/>
    </location>
</feature>
<dbReference type="EMBL" id="WOYG01000001">
    <property type="protein sequence ID" value="NLV10546.1"/>
    <property type="molecule type" value="Genomic_DNA"/>
</dbReference>
<evidence type="ECO:0000313" key="10">
    <source>
        <dbReference type="Proteomes" id="UP000608662"/>
    </source>
</evidence>
<dbReference type="PANTHER" id="PTHR44936:SF10">
    <property type="entry name" value="SENSOR PROTEIN RSTB"/>
    <property type="match status" value="1"/>
</dbReference>
<dbReference type="AlphaFoldDB" id="A0A847UDI6"/>
<feature type="transmembrane region" description="Helical" evidence="7">
    <location>
        <begin position="87"/>
        <end position="107"/>
    </location>
</feature>
<dbReference type="SUPFAM" id="SSF55874">
    <property type="entry name" value="ATPase domain of HSP90 chaperone/DNA topoisomerase II/histidine kinase"/>
    <property type="match status" value="1"/>
</dbReference>
<sequence length="376" mass="42174">MDVIERYLGTKPRSNAVDVISLTALLLLVWTTVEPVSLYALDSPVLLTPKYIVGILTVVPSCLGMIYGSRWSRRREFSSEQCSTIKLYWLTGGICFLVFNVVLMASISTESTWILVSWIRWSLAVGFGIGLVVGIAQVRVVVSTLTAERESLRAEHMEKQRDLIDQMNGILRHEVLNSAQVITGNTSVLMDAAEPIDPDDERIERVHRQGEEITTVIQEVRALLSTIEDSRELTETNLTNVVRNEIQKVRDQRPDIDVELRCQEDYYVRADELAGRIFANIFRNAVEHNETPSLQIVVDIESVDDSVVVTIEDNGDGIPEHKLATLFDRPQVSDHGLGLYLVSEITDSYDGSVALSKTGEEGTVFEFRFPVPEPRP</sequence>
<dbReference type="PANTHER" id="PTHR44936">
    <property type="entry name" value="SENSOR PROTEIN CREC"/>
    <property type="match status" value="1"/>
</dbReference>
<reference evidence="9" key="1">
    <citation type="submission" date="2019-12" db="EMBL/GenBank/DDBJ databases">
        <title>Whole-genome sequence of Halomicrobium mukohataei pws1.</title>
        <authorList>
            <person name="Verma D.K."/>
            <person name="Gopal K."/>
            <person name="Prasad E.S."/>
        </authorList>
    </citation>
    <scope>NUCLEOTIDE SEQUENCE</scope>
    <source>
        <strain evidence="9">Pws1</strain>
    </source>
</reference>
<protein>
    <recommendedName>
        <fullName evidence="2">histidine kinase</fullName>
        <ecNumber evidence="2">2.7.13.3</ecNumber>
    </recommendedName>
</protein>
<gene>
    <name evidence="9" type="ORF">GOC74_11480</name>
</gene>
<dbReference type="EC" id="2.7.13.3" evidence="2"/>
<accession>A0A847UDI6</accession>
<feature type="transmembrane region" description="Helical" evidence="7">
    <location>
        <begin position="16"/>
        <end position="33"/>
    </location>
</feature>
<evidence type="ECO:0000256" key="1">
    <source>
        <dbReference type="ARBA" id="ARBA00000085"/>
    </source>
</evidence>
<organism evidence="9 10">
    <name type="scientific">Halomicrobium mukohataei</name>
    <dbReference type="NCBI Taxonomy" id="57705"/>
    <lineage>
        <taxon>Archaea</taxon>
        <taxon>Methanobacteriati</taxon>
        <taxon>Methanobacteriota</taxon>
        <taxon>Stenosarchaea group</taxon>
        <taxon>Halobacteria</taxon>
        <taxon>Halobacteriales</taxon>
        <taxon>Haloarculaceae</taxon>
        <taxon>Halomicrobium</taxon>
    </lineage>
</organism>
<evidence type="ECO:0000256" key="3">
    <source>
        <dbReference type="ARBA" id="ARBA00022679"/>
    </source>
</evidence>
<dbReference type="CDD" id="cd00075">
    <property type="entry name" value="HATPase"/>
    <property type="match status" value="1"/>
</dbReference>
<keyword evidence="6" id="KW-0067">ATP-binding</keyword>
<dbReference type="Proteomes" id="UP000608662">
    <property type="component" value="Unassembled WGS sequence"/>
</dbReference>
<name>A0A847UDI6_9EURY</name>
<dbReference type="Gene3D" id="3.30.565.10">
    <property type="entry name" value="Histidine kinase-like ATPase, C-terminal domain"/>
    <property type="match status" value="1"/>
</dbReference>
<comment type="caution">
    <text evidence="9">The sequence shown here is derived from an EMBL/GenBank/DDBJ whole genome shotgun (WGS) entry which is preliminary data.</text>
</comment>
<evidence type="ECO:0000256" key="5">
    <source>
        <dbReference type="ARBA" id="ARBA00022777"/>
    </source>
</evidence>
<feature type="transmembrane region" description="Helical" evidence="7">
    <location>
        <begin position="45"/>
        <end position="67"/>
    </location>
</feature>
<keyword evidence="7" id="KW-1133">Transmembrane helix</keyword>
<dbReference type="InterPro" id="IPR050980">
    <property type="entry name" value="2C_sensor_his_kinase"/>
</dbReference>
<comment type="catalytic activity">
    <reaction evidence="1">
        <text>ATP + protein L-histidine = ADP + protein N-phospho-L-histidine.</text>
        <dbReference type="EC" id="2.7.13.3"/>
    </reaction>
</comment>
<keyword evidence="5" id="KW-0418">Kinase</keyword>
<keyword evidence="7" id="KW-0812">Transmembrane</keyword>
<dbReference type="Pfam" id="PF02518">
    <property type="entry name" value="HATPase_c"/>
    <property type="match status" value="1"/>
</dbReference>
<evidence type="ECO:0000256" key="6">
    <source>
        <dbReference type="ARBA" id="ARBA00022840"/>
    </source>
</evidence>
<dbReference type="InterPro" id="IPR036890">
    <property type="entry name" value="HATPase_C_sf"/>
</dbReference>
<dbReference type="PRINTS" id="PR00344">
    <property type="entry name" value="BCTRLSENSOR"/>
</dbReference>
<dbReference type="GO" id="GO:0005524">
    <property type="term" value="F:ATP binding"/>
    <property type="evidence" value="ECO:0007669"/>
    <property type="project" value="UniProtKB-KW"/>
</dbReference>
<dbReference type="SMART" id="SM00387">
    <property type="entry name" value="HATPase_c"/>
    <property type="match status" value="1"/>
</dbReference>
<proteinExistence type="predicted"/>
<feature type="domain" description="Histidine kinase" evidence="8">
    <location>
        <begin position="170"/>
        <end position="373"/>
    </location>
</feature>
<keyword evidence="7" id="KW-0472">Membrane</keyword>
<keyword evidence="3" id="KW-0808">Transferase</keyword>
<evidence type="ECO:0000256" key="2">
    <source>
        <dbReference type="ARBA" id="ARBA00012438"/>
    </source>
</evidence>
<dbReference type="InterPro" id="IPR005467">
    <property type="entry name" value="His_kinase_dom"/>
</dbReference>
<dbReference type="InterPro" id="IPR003594">
    <property type="entry name" value="HATPase_dom"/>
</dbReference>
<keyword evidence="4" id="KW-0547">Nucleotide-binding</keyword>
<evidence type="ECO:0000313" key="9">
    <source>
        <dbReference type="EMBL" id="NLV10546.1"/>
    </source>
</evidence>
<dbReference type="InterPro" id="IPR004358">
    <property type="entry name" value="Sig_transdc_His_kin-like_C"/>
</dbReference>
<evidence type="ECO:0000256" key="7">
    <source>
        <dbReference type="SAM" id="Phobius"/>
    </source>
</evidence>
<dbReference type="GO" id="GO:0004673">
    <property type="term" value="F:protein histidine kinase activity"/>
    <property type="evidence" value="ECO:0007669"/>
    <property type="project" value="UniProtKB-EC"/>
</dbReference>
<evidence type="ECO:0000259" key="8">
    <source>
        <dbReference type="PROSITE" id="PS50109"/>
    </source>
</evidence>
<evidence type="ECO:0000256" key="4">
    <source>
        <dbReference type="ARBA" id="ARBA00022741"/>
    </source>
</evidence>